<evidence type="ECO:0000256" key="2">
    <source>
        <dbReference type="ARBA" id="ARBA00022741"/>
    </source>
</evidence>
<reference evidence="6" key="2">
    <citation type="journal article" date="2023" name="Plants (Basel)">
        <title>Annotation of the Turnera subulata (Passifloraceae) Draft Genome Reveals the S-Locus Evolved after the Divergence of Turneroideae from Passifloroideae in a Stepwise Manner.</title>
        <authorList>
            <person name="Henning P.M."/>
            <person name="Roalson E.H."/>
            <person name="Mir W."/>
            <person name="McCubbin A.G."/>
            <person name="Shore J.S."/>
        </authorList>
    </citation>
    <scope>NUCLEOTIDE SEQUENCE</scope>
    <source>
        <strain evidence="6">F60SS</strain>
    </source>
</reference>
<dbReference type="AlphaFoldDB" id="A0A9Q0GK49"/>
<evidence type="ECO:0000313" key="6">
    <source>
        <dbReference type="EMBL" id="KAJ4850342.1"/>
    </source>
</evidence>
<dbReference type="GO" id="GO:0000347">
    <property type="term" value="C:THO complex"/>
    <property type="evidence" value="ECO:0007669"/>
    <property type="project" value="UniProtKB-ARBA"/>
</dbReference>
<gene>
    <name evidence="6" type="ORF">Tsubulata_037458</name>
</gene>
<dbReference type="GO" id="GO:0003697">
    <property type="term" value="F:single-stranded DNA binding"/>
    <property type="evidence" value="ECO:0007669"/>
    <property type="project" value="TreeGrafter"/>
</dbReference>
<dbReference type="PROSITE" id="PS00847">
    <property type="entry name" value="MCM_1"/>
    <property type="match status" value="1"/>
</dbReference>
<proteinExistence type="inferred from homology"/>
<dbReference type="GO" id="GO:0005524">
    <property type="term" value="F:ATP binding"/>
    <property type="evidence" value="ECO:0007669"/>
    <property type="project" value="UniProtKB-KW"/>
</dbReference>
<name>A0A9Q0GK49_9ROSI</name>
<dbReference type="InterPro" id="IPR001208">
    <property type="entry name" value="MCM_dom"/>
</dbReference>
<evidence type="ECO:0000256" key="3">
    <source>
        <dbReference type="ARBA" id="ARBA00022840"/>
    </source>
</evidence>
<keyword evidence="2 4" id="KW-0547">Nucleotide-binding</keyword>
<dbReference type="InterPro" id="IPR031327">
    <property type="entry name" value="MCM"/>
</dbReference>
<dbReference type="GO" id="GO:0000727">
    <property type="term" value="P:double-strand break repair via break-induced replication"/>
    <property type="evidence" value="ECO:0007669"/>
    <property type="project" value="TreeGrafter"/>
</dbReference>
<dbReference type="EMBL" id="JAKUCV010000361">
    <property type="protein sequence ID" value="KAJ4850342.1"/>
    <property type="molecule type" value="Genomic_DNA"/>
</dbReference>
<dbReference type="PANTHER" id="PTHR11630:SF105">
    <property type="entry name" value="DNA REPLICATION LICENSING FACTOR MCM7"/>
    <property type="match status" value="1"/>
</dbReference>
<dbReference type="Proteomes" id="UP001141552">
    <property type="component" value="Unassembled WGS sequence"/>
</dbReference>
<keyword evidence="3 4" id="KW-0067">ATP-binding</keyword>
<dbReference type="Pfam" id="PF00493">
    <property type="entry name" value="MCM"/>
    <property type="match status" value="1"/>
</dbReference>
<dbReference type="PRINTS" id="PR01657">
    <property type="entry name" value="MCMFAMILY"/>
</dbReference>
<reference evidence="6" key="1">
    <citation type="submission" date="2022-02" db="EMBL/GenBank/DDBJ databases">
        <authorList>
            <person name="Henning P.M."/>
            <person name="McCubbin A.G."/>
            <person name="Shore J.S."/>
        </authorList>
    </citation>
    <scope>NUCLEOTIDE SEQUENCE</scope>
    <source>
        <strain evidence="6">F60SS</strain>
        <tissue evidence="6">Leaves</tissue>
    </source>
</reference>
<comment type="similarity">
    <text evidence="4">Belongs to the MCM family.</text>
</comment>
<sequence>NPVPSTRGITCREKMARNPGRLVRLFTTASSPKVAAGMPRDPDRLYRRLSRLEKTGGSVAKTLNEYILEGKAIRKEEPARCIKSLRKYNKFSSALQRFIGHDLFQVLADMGICAIDEFDKMDESDRTAIHEVMEQQTVSIAKAGITTSLNARTSVLAAANPAWGRYDLRRTPAENINLPLLV</sequence>
<keyword evidence="7" id="KW-1185">Reference proteome</keyword>
<dbReference type="GO" id="GO:0042555">
    <property type="term" value="C:MCM complex"/>
    <property type="evidence" value="ECO:0007669"/>
    <property type="project" value="TreeGrafter"/>
</dbReference>
<dbReference type="InterPro" id="IPR018525">
    <property type="entry name" value="MCM_CS"/>
</dbReference>
<dbReference type="PANTHER" id="PTHR11630">
    <property type="entry name" value="DNA REPLICATION LICENSING FACTOR MCM FAMILY MEMBER"/>
    <property type="match status" value="1"/>
</dbReference>
<protein>
    <recommendedName>
        <fullName evidence="1">DNA helicase</fullName>
        <ecNumber evidence="1">3.6.4.12</ecNumber>
    </recommendedName>
</protein>
<dbReference type="InterPro" id="IPR027417">
    <property type="entry name" value="P-loop_NTPase"/>
</dbReference>
<dbReference type="GO" id="GO:0006270">
    <property type="term" value="P:DNA replication initiation"/>
    <property type="evidence" value="ECO:0007669"/>
    <property type="project" value="TreeGrafter"/>
</dbReference>
<keyword evidence="4" id="KW-0238">DNA-binding</keyword>
<feature type="non-terminal residue" evidence="6">
    <location>
        <position position="1"/>
    </location>
</feature>
<dbReference type="OrthoDB" id="1746226at2759"/>
<feature type="domain" description="MCM C-terminal AAA(+) ATPase" evidence="5">
    <location>
        <begin position="106"/>
        <end position="182"/>
    </location>
</feature>
<accession>A0A9Q0GK49</accession>
<comment type="caution">
    <text evidence="6">The sequence shown here is derived from an EMBL/GenBank/DDBJ whole genome shotgun (WGS) entry which is preliminary data.</text>
</comment>
<dbReference type="SUPFAM" id="SSF52540">
    <property type="entry name" value="P-loop containing nucleoside triphosphate hydrolases"/>
    <property type="match status" value="1"/>
</dbReference>
<organism evidence="6 7">
    <name type="scientific">Turnera subulata</name>
    <dbReference type="NCBI Taxonomy" id="218843"/>
    <lineage>
        <taxon>Eukaryota</taxon>
        <taxon>Viridiplantae</taxon>
        <taxon>Streptophyta</taxon>
        <taxon>Embryophyta</taxon>
        <taxon>Tracheophyta</taxon>
        <taxon>Spermatophyta</taxon>
        <taxon>Magnoliopsida</taxon>
        <taxon>eudicotyledons</taxon>
        <taxon>Gunneridae</taxon>
        <taxon>Pentapetalae</taxon>
        <taxon>rosids</taxon>
        <taxon>fabids</taxon>
        <taxon>Malpighiales</taxon>
        <taxon>Passifloraceae</taxon>
        <taxon>Turnera</taxon>
    </lineage>
</organism>
<evidence type="ECO:0000313" key="7">
    <source>
        <dbReference type="Proteomes" id="UP001141552"/>
    </source>
</evidence>
<evidence type="ECO:0000256" key="1">
    <source>
        <dbReference type="ARBA" id="ARBA00012551"/>
    </source>
</evidence>
<dbReference type="GO" id="GO:0017116">
    <property type="term" value="F:single-stranded DNA helicase activity"/>
    <property type="evidence" value="ECO:0007669"/>
    <property type="project" value="TreeGrafter"/>
</dbReference>
<evidence type="ECO:0000259" key="5">
    <source>
        <dbReference type="PROSITE" id="PS50051"/>
    </source>
</evidence>
<dbReference type="Gene3D" id="3.40.50.300">
    <property type="entry name" value="P-loop containing nucleotide triphosphate hydrolases"/>
    <property type="match status" value="1"/>
</dbReference>
<dbReference type="PROSITE" id="PS50051">
    <property type="entry name" value="MCM_2"/>
    <property type="match status" value="1"/>
</dbReference>
<dbReference type="SMART" id="SM00350">
    <property type="entry name" value="MCM"/>
    <property type="match status" value="1"/>
</dbReference>
<evidence type="ECO:0000256" key="4">
    <source>
        <dbReference type="RuleBase" id="RU004070"/>
    </source>
</evidence>
<dbReference type="EC" id="3.6.4.12" evidence="1"/>
<dbReference type="GO" id="GO:0006271">
    <property type="term" value="P:DNA strand elongation involved in DNA replication"/>
    <property type="evidence" value="ECO:0007669"/>
    <property type="project" value="TreeGrafter"/>
</dbReference>